<proteinExistence type="predicted"/>
<sequence length="47" mass="5445">MFCFIMVKKHSVLLMHNAIFTSAFNGLAQVFIKNQTKISIFQAIKQR</sequence>
<protein>
    <submittedName>
        <fullName evidence="1">Alpha-L-fucosidase</fullName>
    </submittedName>
</protein>
<gene>
    <name evidence="1" type="ORF">EGK68_08370</name>
</gene>
<evidence type="ECO:0000313" key="2">
    <source>
        <dbReference type="Proteomes" id="UP000275321"/>
    </source>
</evidence>
<dbReference type="AlphaFoldDB" id="A0A3R8ZFE6"/>
<organism evidence="1 2">
    <name type="scientific">Enterobacter cloacae</name>
    <dbReference type="NCBI Taxonomy" id="550"/>
    <lineage>
        <taxon>Bacteria</taxon>
        <taxon>Pseudomonadati</taxon>
        <taxon>Pseudomonadota</taxon>
        <taxon>Gammaproteobacteria</taxon>
        <taxon>Enterobacterales</taxon>
        <taxon>Enterobacteriaceae</taxon>
        <taxon>Enterobacter</taxon>
        <taxon>Enterobacter cloacae complex</taxon>
    </lineage>
</organism>
<dbReference type="Proteomes" id="UP000275321">
    <property type="component" value="Unassembled WGS sequence"/>
</dbReference>
<evidence type="ECO:0000313" key="1">
    <source>
        <dbReference type="EMBL" id="RSB31737.1"/>
    </source>
</evidence>
<reference evidence="1 2" key="1">
    <citation type="submission" date="2018-10" db="EMBL/GenBank/DDBJ databases">
        <title>Transmission dynamics of multidrug resistant bacteria on intensive care unit surfaces.</title>
        <authorList>
            <person name="D'Souza A.W."/>
            <person name="Potter R.F."/>
            <person name="Wallace M."/>
            <person name="Shupe A."/>
            <person name="Patel S."/>
            <person name="Sun S."/>
            <person name="Gul D."/>
            <person name="Kwon J.H."/>
            <person name="Andleeb S."/>
            <person name="Burnham C.-A.D."/>
            <person name="Dantas G."/>
        </authorList>
    </citation>
    <scope>NUCLEOTIDE SEQUENCE [LARGE SCALE GENOMIC DNA]</scope>
    <source>
        <strain evidence="1 2">EC_073</strain>
    </source>
</reference>
<name>A0A3R8ZFE6_ENTCL</name>
<accession>A0A3R8ZFE6</accession>
<comment type="caution">
    <text evidence="1">The sequence shown here is derived from an EMBL/GenBank/DDBJ whole genome shotgun (WGS) entry which is preliminary data.</text>
</comment>
<dbReference type="EMBL" id="RHWT01000008">
    <property type="protein sequence ID" value="RSB31737.1"/>
    <property type="molecule type" value="Genomic_DNA"/>
</dbReference>